<proteinExistence type="predicted"/>
<feature type="transmembrane region" description="Helical" evidence="13">
    <location>
        <begin position="174"/>
        <end position="197"/>
    </location>
</feature>
<dbReference type="GO" id="GO:0090333">
    <property type="term" value="P:regulation of stomatal closure"/>
    <property type="evidence" value="ECO:0007669"/>
    <property type="project" value="TreeGrafter"/>
</dbReference>
<dbReference type="PANTHER" id="PTHR10110:SF117">
    <property type="entry name" value="SODIUM_HYDROGEN EXCHANGER 2"/>
    <property type="match status" value="1"/>
</dbReference>
<feature type="domain" description="Cation/H+ exchanger transmembrane" evidence="14">
    <location>
        <begin position="33"/>
        <end position="441"/>
    </location>
</feature>
<dbReference type="GO" id="GO:0005886">
    <property type="term" value="C:plasma membrane"/>
    <property type="evidence" value="ECO:0007669"/>
    <property type="project" value="TreeGrafter"/>
</dbReference>
<dbReference type="GO" id="GO:0098719">
    <property type="term" value="P:sodium ion import across plasma membrane"/>
    <property type="evidence" value="ECO:0007669"/>
    <property type="project" value="TreeGrafter"/>
</dbReference>
<feature type="transmembrane region" description="Helical" evidence="13">
    <location>
        <begin position="266"/>
        <end position="290"/>
    </location>
</feature>
<keyword evidence="5" id="KW-0630">Potassium</keyword>
<evidence type="ECO:0000256" key="13">
    <source>
        <dbReference type="SAM" id="Phobius"/>
    </source>
</evidence>
<sequence>MITLASHFSSLTSESSSQFASVISINIIVTLLCLCIVIGHLLEENRWLNDSIIALWIGFGTGVVILFLTRGTNSHLLVFKEDLFFIYLLPPIIFNAGFQVKKKQFFRNFVTIMIFGAIGTVISSSIISLGAIHFFKKLDIGTFDLGDYLAIGVIFAATDSVCTLQVLNQDETPFLYSLVFGEGIVNDATSVVLFNAIQKLDLTHLNPEAAFNLLGSFLYLFILSTLLGAVTGLVSAYYIKKFYFGRHSTDREVALMMLMAYQSYMFAELFALSGILTVFFCGIVMSHYTWHNVTESSRTTTRHSFATLSFLAEIFIFLYVGMDALDIEKWRFVSDSPGTSVAVSSILMGLVMFGRAAFVFPLSFLSNLSKRADSEKIDIKQQVVIWWAGMIRGAVSMALAYHKFTNAGHTGLRGNAIMITSTITVCLFSTVVFGLLTKPLIRYLAPRQKATTSMLSDDITPKSVHIPLLDGEQQDSIVELSENQQDVPRADSFRGFLMRPTRTVHHYWRQFDDAYMRPVFGGRGFVPFVPASQTESSSQDLSKP</sequence>
<dbReference type="GO" id="GO:0051453">
    <property type="term" value="P:regulation of intracellular pH"/>
    <property type="evidence" value="ECO:0007669"/>
    <property type="project" value="TreeGrafter"/>
</dbReference>
<evidence type="ECO:0000256" key="6">
    <source>
        <dbReference type="ARBA" id="ARBA00022989"/>
    </source>
</evidence>
<evidence type="ECO:0000256" key="7">
    <source>
        <dbReference type="ARBA" id="ARBA00023053"/>
    </source>
</evidence>
<feature type="transmembrane region" description="Helical" evidence="13">
    <location>
        <begin position="83"/>
        <end position="100"/>
    </location>
</feature>
<evidence type="ECO:0000256" key="12">
    <source>
        <dbReference type="ARBA" id="ARBA00047912"/>
    </source>
</evidence>
<accession>A0A6D2JMQ0</accession>
<dbReference type="OrthoDB" id="196264at2759"/>
<feature type="transmembrane region" description="Helical" evidence="13">
    <location>
        <begin position="341"/>
        <end position="364"/>
    </location>
</feature>
<dbReference type="InterPro" id="IPR004709">
    <property type="entry name" value="NaH_exchanger"/>
</dbReference>
<dbReference type="EMBL" id="CACVBM020001240">
    <property type="protein sequence ID" value="CAA7041227.1"/>
    <property type="molecule type" value="Genomic_DNA"/>
</dbReference>
<evidence type="ECO:0000313" key="16">
    <source>
        <dbReference type="Proteomes" id="UP000467841"/>
    </source>
</evidence>
<keyword evidence="3" id="KW-0633">Potassium transport</keyword>
<evidence type="ECO:0000256" key="11">
    <source>
        <dbReference type="ARBA" id="ARBA00047524"/>
    </source>
</evidence>
<dbReference type="GO" id="GO:0015386">
    <property type="term" value="F:potassium:proton antiporter activity"/>
    <property type="evidence" value="ECO:0007669"/>
    <property type="project" value="TreeGrafter"/>
</dbReference>
<comment type="catalytic activity">
    <reaction evidence="11">
        <text>Na(+)(in) + H(+)(out) = Na(+)(out) + H(+)(in)</text>
        <dbReference type="Rhea" id="RHEA:29419"/>
        <dbReference type="ChEBI" id="CHEBI:15378"/>
        <dbReference type="ChEBI" id="CHEBI:29101"/>
    </reaction>
</comment>
<evidence type="ECO:0000259" key="14">
    <source>
        <dbReference type="Pfam" id="PF00999"/>
    </source>
</evidence>
<feature type="transmembrane region" description="Helical" evidence="13">
    <location>
        <begin position="148"/>
        <end position="167"/>
    </location>
</feature>
<evidence type="ECO:0000256" key="1">
    <source>
        <dbReference type="ARBA" id="ARBA00004141"/>
    </source>
</evidence>
<evidence type="ECO:0000313" key="15">
    <source>
        <dbReference type="EMBL" id="CAA7041227.1"/>
    </source>
</evidence>
<dbReference type="PRINTS" id="PR01084">
    <property type="entry name" value="NAHEXCHNGR"/>
</dbReference>
<keyword evidence="2" id="KW-0813">Transport</keyword>
<keyword evidence="7" id="KW-0915">Sodium</keyword>
<evidence type="ECO:0000256" key="8">
    <source>
        <dbReference type="ARBA" id="ARBA00023065"/>
    </source>
</evidence>
<feature type="transmembrane region" description="Helical" evidence="13">
    <location>
        <begin position="384"/>
        <end position="404"/>
    </location>
</feature>
<protein>
    <recommendedName>
        <fullName evidence="14">Cation/H+ exchanger transmembrane domain-containing protein</fullName>
    </recommendedName>
</protein>
<keyword evidence="9 13" id="KW-0472">Membrane</keyword>
<feature type="transmembrane region" description="Helical" evidence="13">
    <location>
        <begin position="416"/>
        <end position="436"/>
    </location>
</feature>
<keyword evidence="6 13" id="KW-1133">Transmembrane helix</keyword>
<comment type="subcellular location">
    <subcellularLocation>
        <location evidence="1">Membrane</location>
        <topology evidence="1">Multi-pass membrane protein</topology>
    </subcellularLocation>
</comment>
<keyword evidence="8" id="KW-0406">Ion transport</keyword>
<feature type="transmembrane region" description="Helical" evidence="13">
    <location>
        <begin position="217"/>
        <end position="239"/>
    </location>
</feature>
<feature type="transmembrane region" description="Helical" evidence="13">
    <location>
        <begin position="20"/>
        <end position="41"/>
    </location>
</feature>
<feature type="transmembrane region" description="Helical" evidence="13">
    <location>
        <begin position="112"/>
        <end position="136"/>
    </location>
</feature>
<gene>
    <name evidence="15" type="ORF">MERR_LOCUS28462</name>
</gene>
<feature type="transmembrane region" description="Helical" evidence="13">
    <location>
        <begin position="53"/>
        <end position="71"/>
    </location>
</feature>
<keyword evidence="16" id="KW-1185">Reference proteome</keyword>
<keyword evidence="4 13" id="KW-0812">Transmembrane</keyword>
<evidence type="ECO:0000256" key="9">
    <source>
        <dbReference type="ARBA" id="ARBA00023136"/>
    </source>
</evidence>
<organism evidence="15 16">
    <name type="scientific">Microthlaspi erraticum</name>
    <dbReference type="NCBI Taxonomy" id="1685480"/>
    <lineage>
        <taxon>Eukaryota</taxon>
        <taxon>Viridiplantae</taxon>
        <taxon>Streptophyta</taxon>
        <taxon>Embryophyta</taxon>
        <taxon>Tracheophyta</taxon>
        <taxon>Spermatophyta</taxon>
        <taxon>Magnoliopsida</taxon>
        <taxon>eudicotyledons</taxon>
        <taxon>Gunneridae</taxon>
        <taxon>Pentapetalae</taxon>
        <taxon>rosids</taxon>
        <taxon>malvids</taxon>
        <taxon>Brassicales</taxon>
        <taxon>Brassicaceae</taxon>
        <taxon>Coluteocarpeae</taxon>
        <taxon>Microthlaspi</taxon>
    </lineage>
</organism>
<evidence type="ECO:0000256" key="5">
    <source>
        <dbReference type="ARBA" id="ARBA00022958"/>
    </source>
</evidence>
<dbReference type="GO" id="GO:0015385">
    <property type="term" value="F:sodium:proton antiporter activity"/>
    <property type="evidence" value="ECO:0007669"/>
    <property type="project" value="InterPro"/>
</dbReference>
<reference evidence="15" key="1">
    <citation type="submission" date="2020-01" db="EMBL/GenBank/DDBJ databases">
        <authorList>
            <person name="Mishra B."/>
        </authorList>
    </citation>
    <scope>NUCLEOTIDE SEQUENCE [LARGE SCALE GENOMIC DNA]</scope>
</reference>
<dbReference type="AlphaFoldDB" id="A0A6D2JMQ0"/>
<dbReference type="Pfam" id="PF00999">
    <property type="entry name" value="Na_H_Exchanger"/>
    <property type="match status" value="1"/>
</dbReference>
<comment type="caution">
    <text evidence="15">The sequence shown here is derived from an EMBL/GenBank/DDBJ whole genome shotgun (WGS) entry which is preliminary data.</text>
</comment>
<feature type="transmembrane region" description="Helical" evidence="13">
    <location>
        <begin position="302"/>
        <end position="320"/>
    </location>
</feature>
<evidence type="ECO:0000256" key="4">
    <source>
        <dbReference type="ARBA" id="ARBA00022692"/>
    </source>
</evidence>
<dbReference type="PANTHER" id="PTHR10110">
    <property type="entry name" value="SODIUM/HYDROGEN EXCHANGER"/>
    <property type="match status" value="1"/>
</dbReference>
<dbReference type="Gene3D" id="6.10.140.1330">
    <property type="match status" value="1"/>
</dbReference>
<keyword evidence="10" id="KW-0739">Sodium transport</keyword>
<dbReference type="InterPro" id="IPR006153">
    <property type="entry name" value="Cation/H_exchanger_TM"/>
</dbReference>
<dbReference type="Proteomes" id="UP000467841">
    <property type="component" value="Unassembled WGS sequence"/>
</dbReference>
<dbReference type="InterPro" id="IPR018422">
    <property type="entry name" value="Cation/H_exchanger_CPA1"/>
</dbReference>
<comment type="catalytic activity">
    <reaction evidence="12">
        <text>K(+)(in) + H(+)(out) = K(+)(out) + H(+)(in)</text>
        <dbReference type="Rhea" id="RHEA:29467"/>
        <dbReference type="ChEBI" id="CHEBI:15378"/>
        <dbReference type="ChEBI" id="CHEBI:29103"/>
    </reaction>
</comment>
<evidence type="ECO:0000256" key="2">
    <source>
        <dbReference type="ARBA" id="ARBA00022448"/>
    </source>
</evidence>
<name>A0A6D2JMQ0_9BRAS</name>
<evidence type="ECO:0000256" key="10">
    <source>
        <dbReference type="ARBA" id="ARBA00023201"/>
    </source>
</evidence>
<evidence type="ECO:0000256" key="3">
    <source>
        <dbReference type="ARBA" id="ARBA00022538"/>
    </source>
</evidence>